<dbReference type="Gramene" id="KMS65299">
    <property type="protein sequence ID" value="KMS65299"/>
    <property type="gene ID" value="BVRB_037390"/>
</dbReference>
<feature type="non-terminal residue" evidence="3">
    <location>
        <position position="1"/>
    </location>
</feature>
<keyword evidence="2" id="KW-1133">Transmembrane helix</keyword>
<feature type="transmembrane region" description="Helical" evidence="2">
    <location>
        <begin position="72"/>
        <end position="95"/>
    </location>
</feature>
<reference evidence="3 4" key="1">
    <citation type="journal article" date="2014" name="Nature">
        <title>The genome of the recently domesticated crop plant sugar beet (Beta vulgaris).</title>
        <authorList>
            <person name="Dohm J.C."/>
            <person name="Minoche A.E."/>
            <person name="Holtgrawe D."/>
            <person name="Capella-Gutierrez S."/>
            <person name="Zakrzewski F."/>
            <person name="Tafer H."/>
            <person name="Rupp O."/>
            <person name="Sorensen T.R."/>
            <person name="Stracke R."/>
            <person name="Reinhardt R."/>
            <person name="Goesmann A."/>
            <person name="Kraft T."/>
            <person name="Schulz B."/>
            <person name="Stadler P.F."/>
            <person name="Schmidt T."/>
            <person name="Gabaldon T."/>
            <person name="Lehrach H."/>
            <person name="Weisshaar B."/>
            <person name="Himmelbauer H."/>
        </authorList>
    </citation>
    <scope>NUCLEOTIDE SEQUENCE [LARGE SCALE GENOMIC DNA]</scope>
    <source>
        <tissue evidence="3">Taproot</tissue>
    </source>
</reference>
<accession>A0A0J7YP20</accession>
<sequence>DVKSAPFAAMTGIFGSVGKMRSLNITISTPVDTNNNDICAVIRPVYPTRYDNAPTINVKMTYRYKKADFMTIWFRCTACIVCTAFAIFHMLNYILACYLYPTAEKKIPGSKSVERRKREEQTVQGNDVDDAIGKAEHPGKIGLVQGKQSIENISDQNSNDSDYELIPDTKNVFAPKCK</sequence>
<evidence type="ECO:0000313" key="3">
    <source>
        <dbReference type="EMBL" id="KMS65299.1"/>
    </source>
</evidence>
<organism evidence="3 4">
    <name type="scientific">Beta vulgaris subsp. vulgaris</name>
    <name type="common">Beet</name>
    <dbReference type="NCBI Taxonomy" id="3555"/>
    <lineage>
        <taxon>Eukaryota</taxon>
        <taxon>Viridiplantae</taxon>
        <taxon>Streptophyta</taxon>
        <taxon>Embryophyta</taxon>
        <taxon>Tracheophyta</taxon>
        <taxon>Spermatophyta</taxon>
        <taxon>Magnoliopsida</taxon>
        <taxon>eudicotyledons</taxon>
        <taxon>Gunneridae</taxon>
        <taxon>Pentapetalae</taxon>
        <taxon>Caryophyllales</taxon>
        <taxon>Chenopodiaceae</taxon>
        <taxon>Betoideae</taxon>
        <taxon>Beta</taxon>
    </lineage>
</organism>
<gene>
    <name evidence="3" type="ORF">BVRB_037390</name>
</gene>
<dbReference type="EMBL" id="KQ111067">
    <property type="protein sequence ID" value="KMS65299.1"/>
    <property type="molecule type" value="Genomic_DNA"/>
</dbReference>
<evidence type="ECO:0000256" key="2">
    <source>
        <dbReference type="SAM" id="Phobius"/>
    </source>
</evidence>
<protein>
    <recommendedName>
        <fullName evidence="5">Seipin</fullName>
    </recommendedName>
</protein>
<keyword evidence="2" id="KW-0812">Transmembrane</keyword>
<feature type="region of interest" description="Disordered" evidence="1">
    <location>
        <begin position="109"/>
        <end position="140"/>
    </location>
</feature>
<evidence type="ECO:0008006" key="5">
    <source>
        <dbReference type="Google" id="ProtNLM"/>
    </source>
</evidence>
<evidence type="ECO:0000256" key="1">
    <source>
        <dbReference type="SAM" id="MobiDB-lite"/>
    </source>
</evidence>
<name>A0A0J7YP20_BETVV</name>
<dbReference type="AlphaFoldDB" id="A0A0J7YP20"/>
<proteinExistence type="predicted"/>
<evidence type="ECO:0000313" key="4">
    <source>
        <dbReference type="Proteomes" id="UP000035740"/>
    </source>
</evidence>
<keyword evidence="2" id="KW-0472">Membrane</keyword>
<feature type="compositionally biased region" description="Basic and acidic residues" evidence="1">
    <location>
        <begin position="109"/>
        <end position="121"/>
    </location>
</feature>
<dbReference type="Proteomes" id="UP000035740">
    <property type="component" value="Unassembled WGS sequence"/>
</dbReference>
<keyword evidence="4" id="KW-1185">Reference proteome</keyword>